<sequence>MEDLMKETIANQAIEIQDLKNKVKQAESLSNMWFQKMMELDKEIKTLKGEGSTDERTAMA</sequence>
<dbReference type="EMBL" id="LK996017">
    <property type="protein sequence ID" value="CDX01261.1"/>
    <property type="molecule type" value="Genomic_DNA"/>
</dbReference>
<reference evidence="1" key="1">
    <citation type="submission" date="2014-07" db="EMBL/GenBank/DDBJ databases">
        <authorList>
            <person name="Hornung V.Bastian."/>
        </authorList>
    </citation>
    <scope>NUCLEOTIDE SEQUENCE</scope>
    <source>
        <strain evidence="1">PCE-S</strain>
    </source>
</reference>
<gene>
    <name evidence="1" type="ORF">DPCES_1374</name>
</gene>
<organism evidence="1">
    <name type="scientific">Desulfitobacterium hafniense</name>
    <name type="common">Desulfitobacterium frappieri</name>
    <dbReference type="NCBI Taxonomy" id="49338"/>
    <lineage>
        <taxon>Bacteria</taxon>
        <taxon>Bacillati</taxon>
        <taxon>Bacillota</taxon>
        <taxon>Clostridia</taxon>
        <taxon>Eubacteriales</taxon>
        <taxon>Desulfitobacteriaceae</taxon>
        <taxon>Desulfitobacterium</taxon>
    </lineage>
</organism>
<evidence type="ECO:0000313" key="1">
    <source>
        <dbReference type="EMBL" id="CDX01261.1"/>
    </source>
</evidence>
<dbReference type="AlphaFoldDB" id="A0A098B071"/>
<dbReference type="RefSeq" id="WP_210166146.1">
    <property type="nucleotide sequence ID" value="NZ_LK996017.1"/>
</dbReference>
<accession>A0A098B071</accession>
<dbReference type="PATRIC" id="fig|49338.4.peg.1483"/>
<name>A0A098B071_DESHA</name>
<proteinExistence type="predicted"/>
<protein>
    <submittedName>
        <fullName evidence="1">Uncharacterized protein</fullName>
    </submittedName>
</protein>